<sequence length="134" mass="15750">MNWDTGEGLLAVEDPRVVDAAFDRGERHVGVAVVGISLNWDRQEDISIRIQRAAESEDRETQRMAFTALGHVVRRFRSLDSVLDSVIYRFRSSSLSEVAMDDVLQYIPFWQMPLWLKKVWLSRTLRWNLLDRWK</sequence>
<dbReference type="Proteomes" id="UP001500483">
    <property type="component" value="Unassembled WGS sequence"/>
</dbReference>
<name>A0ABP6RMG5_9PSEU</name>
<evidence type="ECO:0000313" key="2">
    <source>
        <dbReference type="Proteomes" id="UP001500483"/>
    </source>
</evidence>
<comment type="caution">
    <text evidence="1">The sequence shown here is derived from an EMBL/GenBank/DDBJ whole genome shotgun (WGS) entry which is preliminary data.</text>
</comment>
<organism evidence="1 2">
    <name type="scientific">Saccharopolyspora gregorii</name>
    <dbReference type="NCBI Taxonomy" id="33914"/>
    <lineage>
        <taxon>Bacteria</taxon>
        <taxon>Bacillati</taxon>
        <taxon>Actinomycetota</taxon>
        <taxon>Actinomycetes</taxon>
        <taxon>Pseudonocardiales</taxon>
        <taxon>Pseudonocardiaceae</taxon>
        <taxon>Saccharopolyspora</taxon>
    </lineage>
</organism>
<reference evidence="2" key="1">
    <citation type="journal article" date="2019" name="Int. J. Syst. Evol. Microbiol.">
        <title>The Global Catalogue of Microorganisms (GCM) 10K type strain sequencing project: providing services to taxonomists for standard genome sequencing and annotation.</title>
        <authorList>
            <consortium name="The Broad Institute Genomics Platform"/>
            <consortium name="The Broad Institute Genome Sequencing Center for Infectious Disease"/>
            <person name="Wu L."/>
            <person name="Ma J."/>
        </authorList>
    </citation>
    <scope>NUCLEOTIDE SEQUENCE [LARGE SCALE GENOMIC DNA]</scope>
    <source>
        <strain evidence="2">JCM 9687</strain>
    </source>
</reference>
<dbReference type="RefSeq" id="WP_344926233.1">
    <property type="nucleotide sequence ID" value="NZ_BAAAYK010000038.1"/>
</dbReference>
<proteinExistence type="predicted"/>
<evidence type="ECO:0008006" key="3">
    <source>
        <dbReference type="Google" id="ProtNLM"/>
    </source>
</evidence>
<protein>
    <recommendedName>
        <fullName evidence="3">HEAT repeat domain-containing protein</fullName>
    </recommendedName>
</protein>
<dbReference type="EMBL" id="BAAAYK010000038">
    <property type="protein sequence ID" value="GAA3357151.1"/>
    <property type="molecule type" value="Genomic_DNA"/>
</dbReference>
<gene>
    <name evidence="1" type="ORF">GCM10020366_24010</name>
</gene>
<keyword evidence="2" id="KW-1185">Reference proteome</keyword>
<accession>A0ABP6RMG5</accession>
<evidence type="ECO:0000313" key="1">
    <source>
        <dbReference type="EMBL" id="GAA3357151.1"/>
    </source>
</evidence>